<sequence>MDPKERKKIQFSVPAPPSQLDPRAVEMIRRRRPTPALLFQLSETSSPEDEASPYQRVLGEGYHLKNKRNAPCVYTPPSLKAMQRLAQSHLESNSSWMEEDYAEDVEEDEEDEDEDEEEAQDSDDTVREMPGLCKPEGSQGQKQTGSGTKAALLRQCTVLENKPKESEHPVYPALSKSQKRKGGQKVSFAGSVEEVRDEPGFPGESENPNGAEGGEAKDLHYQEVELEKGDPPPTDHVMELSQSGWEERPSCAADLENRSSPPPIHTTT</sequence>
<evidence type="ECO:0000313" key="12">
    <source>
        <dbReference type="RefSeq" id="XP_054849245.1"/>
    </source>
</evidence>
<dbReference type="GO" id="GO:0004864">
    <property type="term" value="F:protein phosphatase inhibitor activity"/>
    <property type="evidence" value="ECO:0007669"/>
    <property type="project" value="UniProtKB-KW"/>
</dbReference>
<dbReference type="AlphaFoldDB" id="A0AA97LAP7"/>
<feature type="compositionally biased region" description="Polar residues" evidence="10">
    <location>
        <begin position="85"/>
        <end position="96"/>
    </location>
</feature>
<evidence type="ECO:0000256" key="7">
    <source>
        <dbReference type="ARBA" id="ARBA00023272"/>
    </source>
</evidence>
<dbReference type="GeneID" id="129338786"/>
<evidence type="ECO:0000256" key="4">
    <source>
        <dbReference type="ARBA" id="ARBA00020090"/>
    </source>
</evidence>
<proteinExistence type="inferred from homology"/>
<keyword evidence="6" id="KW-0597">Phosphoprotein</keyword>
<organism evidence="11 12">
    <name type="scientific">Eublepharis macularius</name>
    <name type="common">Leopard gecko</name>
    <name type="synonym">Cyrtodactylus macularius</name>
    <dbReference type="NCBI Taxonomy" id="481883"/>
    <lineage>
        <taxon>Eukaryota</taxon>
        <taxon>Metazoa</taxon>
        <taxon>Chordata</taxon>
        <taxon>Craniata</taxon>
        <taxon>Vertebrata</taxon>
        <taxon>Euteleostomi</taxon>
        <taxon>Lepidosauria</taxon>
        <taxon>Squamata</taxon>
        <taxon>Bifurcata</taxon>
        <taxon>Gekkota</taxon>
        <taxon>Eublepharidae</taxon>
        <taxon>Eublepharinae</taxon>
        <taxon>Eublepharis</taxon>
    </lineage>
</organism>
<evidence type="ECO:0000256" key="9">
    <source>
        <dbReference type="ARBA" id="ARBA00030254"/>
    </source>
</evidence>
<dbReference type="PANTHER" id="PTHR15417:SF2">
    <property type="entry name" value="PROTEIN PHOSPHATASE 1 REGULATORY SUBUNIT 1B"/>
    <property type="match status" value="1"/>
</dbReference>
<accession>A0AA97LAP7</accession>
<evidence type="ECO:0000256" key="6">
    <source>
        <dbReference type="ARBA" id="ARBA00022553"/>
    </source>
</evidence>
<evidence type="ECO:0000256" key="1">
    <source>
        <dbReference type="ARBA" id="ARBA00002900"/>
    </source>
</evidence>
<comment type="similarity">
    <text evidence="3">Belongs to the protein phosphatase inhibitor 1 family.</text>
</comment>
<evidence type="ECO:0000313" key="11">
    <source>
        <dbReference type="Proteomes" id="UP001190640"/>
    </source>
</evidence>
<dbReference type="InterPro" id="IPR008466">
    <property type="entry name" value="PPP1R1A/B/C"/>
</dbReference>
<keyword evidence="5" id="KW-0963">Cytoplasm</keyword>
<feature type="compositionally biased region" description="Acidic residues" evidence="10">
    <location>
        <begin position="97"/>
        <end position="123"/>
    </location>
</feature>
<keyword evidence="11" id="KW-1185">Reference proteome</keyword>
<feature type="compositionally biased region" description="Basic and acidic residues" evidence="10">
    <location>
        <begin position="214"/>
        <end position="230"/>
    </location>
</feature>
<dbReference type="PANTHER" id="PTHR15417">
    <property type="entry name" value="PROTEIN PHOSPHATASE INHIBITOR AND DOPAMINE- AND CAMP-REGULATED NEURONAL PHOSPHOPROTEIN"/>
    <property type="match status" value="1"/>
</dbReference>
<protein>
    <recommendedName>
        <fullName evidence="4">Protein phosphatase 1 regulatory subunit 1B</fullName>
    </recommendedName>
    <alternativeName>
        <fullName evidence="8">DARPP-32</fullName>
    </alternativeName>
    <alternativeName>
        <fullName evidence="9">Dopamine- and cAMP-regulated neuronal phosphoprotein</fullName>
    </alternativeName>
</protein>
<feature type="compositionally biased region" description="Low complexity" evidence="10">
    <location>
        <begin position="137"/>
        <end position="149"/>
    </location>
</feature>
<dbReference type="RefSeq" id="XP_054849245.1">
    <property type="nucleotide sequence ID" value="XM_054993270.1"/>
</dbReference>
<evidence type="ECO:0000256" key="8">
    <source>
        <dbReference type="ARBA" id="ARBA00029874"/>
    </source>
</evidence>
<evidence type="ECO:0000256" key="5">
    <source>
        <dbReference type="ARBA" id="ARBA00022490"/>
    </source>
</evidence>
<comment type="function">
    <text evidence="1">Inhibitor of protein-phosphatase 1.</text>
</comment>
<dbReference type="GO" id="GO:0005737">
    <property type="term" value="C:cytoplasm"/>
    <property type="evidence" value="ECO:0007669"/>
    <property type="project" value="UniProtKB-SubCell"/>
</dbReference>
<keyword evidence="7" id="KW-0650">Protein phosphatase inhibitor</keyword>
<dbReference type="KEGG" id="emc:129338786"/>
<dbReference type="GO" id="GO:0035556">
    <property type="term" value="P:intracellular signal transduction"/>
    <property type="evidence" value="ECO:0007669"/>
    <property type="project" value="TreeGrafter"/>
</dbReference>
<evidence type="ECO:0000256" key="2">
    <source>
        <dbReference type="ARBA" id="ARBA00004496"/>
    </source>
</evidence>
<dbReference type="Pfam" id="PF05395">
    <property type="entry name" value="DARPP-32"/>
    <property type="match status" value="1"/>
</dbReference>
<feature type="region of interest" description="Disordered" evidence="10">
    <location>
        <begin position="84"/>
        <end position="268"/>
    </location>
</feature>
<gene>
    <name evidence="12" type="primary">PPP1R1B</name>
</gene>
<comment type="subcellular location">
    <subcellularLocation>
        <location evidence="2">Cytoplasm</location>
    </subcellularLocation>
</comment>
<dbReference type="CTD" id="84152"/>
<dbReference type="Proteomes" id="UP001190640">
    <property type="component" value="Chromosome 12"/>
</dbReference>
<reference evidence="12" key="1">
    <citation type="submission" date="2025-08" db="UniProtKB">
        <authorList>
            <consortium name="RefSeq"/>
        </authorList>
    </citation>
    <scope>IDENTIFICATION</scope>
    <source>
        <tissue evidence="12">Blood</tissue>
    </source>
</reference>
<evidence type="ECO:0000256" key="3">
    <source>
        <dbReference type="ARBA" id="ARBA00007775"/>
    </source>
</evidence>
<evidence type="ECO:0000256" key="10">
    <source>
        <dbReference type="SAM" id="MobiDB-lite"/>
    </source>
</evidence>
<name>A0AA97LAP7_EUBMA</name>